<comment type="caution">
    <text evidence="1">The sequence shown here is derived from an EMBL/GenBank/DDBJ whole genome shotgun (WGS) entry which is preliminary data.</text>
</comment>
<evidence type="ECO:0000313" key="1">
    <source>
        <dbReference type="EMBL" id="KAJ1951008.1"/>
    </source>
</evidence>
<sequence>MKPVVVVYVFCAACSAWTMKDKFATYVIAQKLAKFPTNSILERDMYTKLAIFFNDWHIADNLNTDFKSSDYREALNKLKSLIDIQRSEAAQLDTTGVMTLDYITNRITDSYKASVRSTLDLRE</sequence>
<dbReference type="EMBL" id="JANBPW010000076">
    <property type="protein sequence ID" value="KAJ1951008.1"/>
    <property type="molecule type" value="Genomic_DNA"/>
</dbReference>
<reference evidence="1" key="1">
    <citation type="submission" date="2022-07" db="EMBL/GenBank/DDBJ databases">
        <title>Phylogenomic reconstructions and comparative analyses of Kickxellomycotina fungi.</title>
        <authorList>
            <person name="Reynolds N.K."/>
            <person name="Stajich J.E."/>
            <person name="Barry K."/>
            <person name="Grigoriev I.V."/>
            <person name="Crous P."/>
            <person name="Smith M.E."/>
        </authorList>
    </citation>
    <scope>NUCLEOTIDE SEQUENCE</scope>
    <source>
        <strain evidence="1">NRRL 5244</strain>
    </source>
</reference>
<accession>A0ACC1JH74</accession>
<dbReference type="Proteomes" id="UP001150603">
    <property type="component" value="Unassembled WGS sequence"/>
</dbReference>
<organism evidence="1 2">
    <name type="scientific">Linderina macrospora</name>
    <dbReference type="NCBI Taxonomy" id="4868"/>
    <lineage>
        <taxon>Eukaryota</taxon>
        <taxon>Fungi</taxon>
        <taxon>Fungi incertae sedis</taxon>
        <taxon>Zoopagomycota</taxon>
        <taxon>Kickxellomycotina</taxon>
        <taxon>Kickxellomycetes</taxon>
        <taxon>Kickxellales</taxon>
        <taxon>Kickxellaceae</taxon>
        <taxon>Linderina</taxon>
    </lineage>
</organism>
<proteinExistence type="predicted"/>
<gene>
    <name evidence="1" type="ORF">FBU59_000408</name>
</gene>
<name>A0ACC1JH74_9FUNG</name>
<keyword evidence="2" id="KW-1185">Reference proteome</keyword>
<evidence type="ECO:0000313" key="2">
    <source>
        <dbReference type="Proteomes" id="UP001150603"/>
    </source>
</evidence>
<protein>
    <submittedName>
        <fullName evidence="1">Uncharacterized protein</fullName>
    </submittedName>
</protein>